<dbReference type="InterPro" id="IPR001387">
    <property type="entry name" value="Cro/C1-type_HTH"/>
</dbReference>
<dbReference type="Pfam" id="PF01381">
    <property type="entry name" value="HTH_3"/>
    <property type="match status" value="1"/>
</dbReference>
<sequence>MVTPSRITLARRRRGLTLAELSRTTGLSLQSLSNYETGRTAPRSTTVRRLAEALGFPEGFFSGREIDELPAEGISWRARTKTPPRTLDAARAAGTLAARLYDWIDEQFRLPEPDLPSLTKPDAETAAEMVRSRWGLGNAAAPNMVHLLEAHGVRVFSLPADSLEVDPFAVWRGTIPFVFLNTMKSVERGRFDAAHELGHLVMHGSDDRHCSGPDAERQANSFASAFLMPAASVLGHMPAGARVDQVLEAKSIWKVSAMALTYRLHDLNLLTDWQYRSVCAELSSRGYRTGEPNGLKQRETSQVLTKVFRALRTKGIRPADVAAELDITVEEMNSMLFGLTLTTVESGGSTTKTEERQRPALRLVTS</sequence>
<evidence type="ECO:0000313" key="4">
    <source>
        <dbReference type="EMBL" id="NJQ04100.1"/>
    </source>
</evidence>
<gene>
    <name evidence="4" type="ORF">HCN56_00540</name>
</gene>
<comment type="caution">
    <text evidence="4">The sequence shown here is derived from an EMBL/GenBank/DDBJ whole genome shotgun (WGS) entry which is preliminary data.</text>
</comment>
<dbReference type="PANTHER" id="PTHR43236:SF1">
    <property type="entry name" value="BLL7220 PROTEIN"/>
    <property type="match status" value="1"/>
</dbReference>
<dbReference type="PANTHER" id="PTHR43236">
    <property type="entry name" value="ANTITOXIN HIGA1"/>
    <property type="match status" value="1"/>
</dbReference>
<dbReference type="InterPro" id="IPR052345">
    <property type="entry name" value="Rad_response_metalloprotease"/>
</dbReference>
<dbReference type="CDD" id="cd00093">
    <property type="entry name" value="HTH_XRE"/>
    <property type="match status" value="1"/>
</dbReference>
<organism evidence="4 5">
    <name type="scientific">Streptomyces lonarensis</name>
    <dbReference type="NCBI Taxonomy" id="700599"/>
    <lineage>
        <taxon>Bacteria</taxon>
        <taxon>Bacillati</taxon>
        <taxon>Actinomycetota</taxon>
        <taxon>Actinomycetes</taxon>
        <taxon>Kitasatosporales</taxon>
        <taxon>Streptomycetaceae</taxon>
        <taxon>Streptomyces</taxon>
    </lineage>
</organism>
<dbReference type="SMART" id="SM00530">
    <property type="entry name" value="HTH_XRE"/>
    <property type="match status" value="1"/>
</dbReference>
<dbReference type="Gene3D" id="1.10.260.40">
    <property type="entry name" value="lambda repressor-like DNA-binding domains"/>
    <property type="match status" value="1"/>
</dbReference>
<dbReference type="Gene3D" id="1.10.10.2910">
    <property type="match status" value="1"/>
</dbReference>
<evidence type="ECO:0000256" key="1">
    <source>
        <dbReference type="ARBA" id="ARBA00007227"/>
    </source>
</evidence>
<dbReference type="PROSITE" id="PS50943">
    <property type="entry name" value="HTH_CROC1"/>
    <property type="match status" value="1"/>
</dbReference>
<accession>A0A7X6CX55</accession>
<feature type="domain" description="HTH cro/C1-type" evidence="3">
    <location>
        <begin position="7"/>
        <end position="61"/>
    </location>
</feature>
<keyword evidence="5" id="KW-1185">Reference proteome</keyword>
<name>A0A7X6CX55_9ACTN</name>
<evidence type="ECO:0000313" key="5">
    <source>
        <dbReference type="Proteomes" id="UP000578686"/>
    </source>
</evidence>
<feature type="region of interest" description="Disordered" evidence="2">
    <location>
        <begin position="346"/>
        <end position="366"/>
    </location>
</feature>
<dbReference type="EMBL" id="JAAVJD010000002">
    <property type="protein sequence ID" value="NJQ04100.1"/>
    <property type="molecule type" value="Genomic_DNA"/>
</dbReference>
<protein>
    <submittedName>
        <fullName evidence="4">ImmA/IrrE family metallo-endopeptidase</fullName>
    </submittedName>
</protein>
<evidence type="ECO:0000256" key="2">
    <source>
        <dbReference type="SAM" id="MobiDB-lite"/>
    </source>
</evidence>
<dbReference type="GO" id="GO:0003677">
    <property type="term" value="F:DNA binding"/>
    <property type="evidence" value="ECO:0007669"/>
    <property type="project" value="InterPro"/>
</dbReference>
<reference evidence="4 5" key="1">
    <citation type="submission" date="2020-03" db="EMBL/GenBank/DDBJ databases">
        <title>Draft genome of Streptomyces sp. ventii, isolated from the Axial Seamount in the Pacific Ocean, and resequencing of the two type strains Streptomyces lonarensis strain NCL 716 and Streptomyces bohaiensis strain 11A07.</title>
        <authorList>
            <person name="Loughran R.M."/>
            <person name="Pfannmuller K.M."/>
            <person name="Wasson B.J."/>
            <person name="Deadmond M.C."/>
            <person name="Paddock B.E."/>
            <person name="Koyack M.J."/>
            <person name="Gallegos D.A."/>
            <person name="Mitchell E.A."/>
            <person name="Ushijima B."/>
            <person name="Saw J.H."/>
            <person name="Mcphail K.L."/>
            <person name="Videau P."/>
        </authorList>
    </citation>
    <scope>NUCLEOTIDE SEQUENCE [LARGE SCALE GENOMIC DNA]</scope>
    <source>
        <strain evidence="4 5">NCL716</strain>
    </source>
</reference>
<dbReference type="AlphaFoldDB" id="A0A7X6CX55"/>
<proteinExistence type="inferred from homology"/>
<comment type="similarity">
    <text evidence="1">Belongs to the short-chain fatty acyl-CoA assimilation regulator (ScfR) family.</text>
</comment>
<dbReference type="InterPro" id="IPR010359">
    <property type="entry name" value="IrrE_HExxH"/>
</dbReference>
<dbReference type="Proteomes" id="UP000578686">
    <property type="component" value="Unassembled WGS sequence"/>
</dbReference>
<dbReference type="InterPro" id="IPR010982">
    <property type="entry name" value="Lambda_DNA-bd_dom_sf"/>
</dbReference>
<dbReference type="SUPFAM" id="SSF47413">
    <property type="entry name" value="lambda repressor-like DNA-binding domains"/>
    <property type="match status" value="1"/>
</dbReference>
<dbReference type="RefSeq" id="WP_167967405.1">
    <property type="nucleotide sequence ID" value="NZ_BHZG01000021.1"/>
</dbReference>
<dbReference type="Pfam" id="PF06114">
    <property type="entry name" value="Peptidase_M78"/>
    <property type="match status" value="1"/>
</dbReference>
<evidence type="ECO:0000259" key="3">
    <source>
        <dbReference type="PROSITE" id="PS50943"/>
    </source>
</evidence>